<comment type="caution">
    <text evidence="12">The sequence shown here is derived from an EMBL/GenBank/DDBJ whole genome shotgun (WGS) entry which is preliminary data.</text>
</comment>
<proteinExistence type="inferred from homology"/>
<dbReference type="GO" id="GO:0005886">
    <property type="term" value="C:plasma membrane"/>
    <property type="evidence" value="ECO:0007669"/>
    <property type="project" value="TreeGrafter"/>
</dbReference>
<evidence type="ECO:0000256" key="2">
    <source>
        <dbReference type="ARBA" id="ARBA00006921"/>
    </source>
</evidence>
<sequence length="74" mass="8181">MMHMTFYWSTSVTILFDGWRTSAWPGYLASLLALFLAAALYSTSRPVASTSGRGRLTARATPPPRSKGSHHPFH</sequence>
<keyword evidence="3 10" id="KW-0813">Transport</keyword>
<dbReference type="Pfam" id="PF04145">
    <property type="entry name" value="Ctr"/>
    <property type="match status" value="1"/>
</dbReference>
<gene>
    <name evidence="12" type="ORF">E2562_009363</name>
</gene>
<evidence type="ECO:0000256" key="10">
    <source>
        <dbReference type="RuleBase" id="RU367022"/>
    </source>
</evidence>
<keyword evidence="5 10" id="KW-0187">Copper transport</keyword>
<evidence type="ECO:0000256" key="8">
    <source>
        <dbReference type="ARBA" id="ARBA00023065"/>
    </source>
</evidence>
<dbReference type="InterPro" id="IPR007274">
    <property type="entry name" value="Cop_transporter"/>
</dbReference>
<evidence type="ECO:0000256" key="4">
    <source>
        <dbReference type="ARBA" id="ARBA00022692"/>
    </source>
</evidence>
<dbReference type="OrthoDB" id="73901at2759"/>
<protein>
    <recommendedName>
        <fullName evidence="10">Copper transport protein</fullName>
    </recommendedName>
</protein>
<evidence type="ECO:0000313" key="12">
    <source>
        <dbReference type="EMBL" id="KAF0898758.1"/>
    </source>
</evidence>
<evidence type="ECO:0000256" key="3">
    <source>
        <dbReference type="ARBA" id="ARBA00022448"/>
    </source>
</evidence>
<keyword evidence="6 10" id="KW-1133">Transmembrane helix</keyword>
<name>A0A6G1CE41_9ORYZ</name>
<keyword evidence="4 10" id="KW-0812">Transmembrane</keyword>
<dbReference type="PANTHER" id="PTHR12483">
    <property type="entry name" value="SOLUTE CARRIER FAMILY 31 COPPER TRANSPORTERS"/>
    <property type="match status" value="1"/>
</dbReference>
<feature type="region of interest" description="Disordered" evidence="11">
    <location>
        <begin position="45"/>
        <end position="74"/>
    </location>
</feature>
<evidence type="ECO:0000313" key="13">
    <source>
        <dbReference type="Proteomes" id="UP000479710"/>
    </source>
</evidence>
<dbReference type="GO" id="GO:0005375">
    <property type="term" value="F:copper ion transmembrane transporter activity"/>
    <property type="evidence" value="ECO:0007669"/>
    <property type="project" value="UniProtKB-UniRule"/>
</dbReference>
<dbReference type="AlphaFoldDB" id="A0A6G1CE41"/>
<comment type="similarity">
    <text evidence="2 10">Belongs to the copper transporter (Ctr) (TC 1.A.56) family. SLC31A subfamily.</text>
</comment>
<evidence type="ECO:0000256" key="6">
    <source>
        <dbReference type="ARBA" id="ARBA00022989"/>
    </source>
</evidence>
<evidence type="ECO:0000256" key="9">
    <source>
        <dbReference type="ARBA" id="ARBA00023136"/>
    </source>
</evidence>
<keyword evidence="13" id="KW-1185">Reference proteome</keyword>
<reference evidence="12 13" key="1">
    <citation type="submission" date="2019-11" db="EMBL/GenBank/DDBJ databases">
        <title>Whole genome sequence of Oryza granulata.</title>
        <authorList>
            <person name="Li W."/>
        </authorList>
    </citation>
    <scope>NUCLEOTIDE SEQUENCE [LARGE SCALE GENOMIC DNA]</scope>
    <source>
        <strain evidence="13">cv. Menghai</strain>
        <tissue evidence="12">Leaf</tissue>
    </source>
</reference>
<evidence type="ECO:0000256" key="7">
    <source>
        <dbReference type="ARBA" id="ARBA00023008"/>
    </source>
</evidence>
<comment type="subcellular location">
    <subcellularLocation>
        <location evidence="1 10">Membrane</location>
        <topology evidence="1 10">Multi-pass membrane protein</topology>
    </subcellularLocation>
</comment>
<keyword evidence="7 10" id="KW-0186">Copper</keyword>
<evidence type="ECO:0000256" key="5">
    <source>
        <dbReference type="ARBA" id="ARBA00022796"/>
    </source>
</evidence>
<feature type="transmembrane region" description="Helical" evidence="10">
    <location>
        <begin position="24"/>
        <end position="43"/>
    </location>
</feature>
<dbReference type="Proteomes" id="UP000479710">
    <property type="component" value="Unassembled WGS sequence"/>
</dbReference>
<accession>A0A6G1CE41</accession>
<evidence type="ECO:0000256" key="11">
    <source>
        <dbReference type="SAM" id="MobiDB-lite"/>
    </source>
</evidence>
<organism evidence="12 13">
    <name type="scientific">Oryza meyeriana var. granulata</name>
    <dbReference type="NCBI Taxonomy" id="110450"/>
    <lineage>
        <taxon>Eukaryota</taxon>
        <taxon>Viridiplantae</taxon>
        <taxon>Streptophyta</taxon>
        <taxon>Embryophyta</taxon>
        <taxon>Tracheophyta</taxon>
        <taxon>Spermatophyta</taxon>
        <taxon>Magnoliopsida</taxon>
        <taxon>Liliopsida</taxon>
        <taxon>Poales</taxon>
        <taxon>Poaceae</taxon>
        <taxon>BOP clade</taxon>
        <taxon>Oryzoideae</taxon>
        <taxon>Oryzeae</taxon>
        <taxon>Oryzinae</taxon>
        <taxon>Oryza</taxon>
        <taxon>Oryza meyeriana</taxon>
    </lineage>
</organism>
<keyword evidence="8 10" id="KW-0406">Ion transport</keyword>
<evidence type="ECO:0000256" key="1">
    <source>
        <dbReference type="ARBA" id="ARBA00004141"/>
    </source>
</evidence>
<dbReference type="PANTHER" id="PTHR12483:SF27">
    <property type="entry name" value="COPPER TRANSPORT PROTEIN CTR1"/>
    <property type="match status" value="1"/>
</dbReference>
<dbReference type="EMBL" id="SPHZ02000009">
    <property type="protein sequence ID" value="KAF0898758.1"/>
    <property type="molecule type" value="Genomic_DNA"/>
</dbReference>
<keyword evidence="9 10" id="KW-0472">Membrane</keyword>